<dbReference type="InterPro" id="IPR005184">
    <property type="entry name" value="DUF306_Meta_HslJ"/>
</dbReference>
<reference evidence="2 3" key="1">
    <citation type="submission" date="2019-12" db="EMBL/GenBank/DDBJ databases">
        <title>Hymenobacter sp. HMF4947 Genome sequencing and assembly.</title>
        <authorList>
            <person name="Kang H."/>
            <person name="Cha I."/>
            <person name="Kim H."/>
            <person name="Joh K."/>
        </authorList>
    </citation>
    <scope>NUCLEOTIDE SEQUENCE [LARGE SCALE GENOMIC DNA]</scope>
    <source>
        <strain evidence="2 3">HMF4947</strain>
    </source>
</reference>
<accession>A0A7K1T9L3</accession>
<dbReference type="Gene3D" id="2.40.128.270">
    <property type="match status" value="1"/>
</dbReference>
<dbReference type="EMBL" id="WQKZ01000001">
    <property type="protein sequence ID" value="MVN74841.1"/>
    <property type="molecule type" value="Genomic_DNA"/>
</dbReference>
<dbReference type="Proteomes" id="UP000441336">
    <property type="component" value="Unassembled WGS sequence"/>
</dbReference>
<evidence type="ECO:0000259" key="1">
    <source>
        <dbReference type="Pfam" id="PF03724"/>
    </source>
</evidence>
<sequence length="157" mass="16932">MRSLFFALPCLLLVGAACQRTTERGNSAPMVSSITPDAPLRETRWVLRQLAGQPVPAVEPNGQEPFLRITGAGTAEGQGSCNHFRGGLKPVTNDGELQFGPLLSTRMACPGLETEQKFTQALDSTRAYRVAGNTLLLYADAERTGTPLAQLEAVYLR</sequence>
<keyword evidence="3" id="KW-1185">Reference proteome</keyword>
<dbReference type="PANTHER" id="PTHR35535">
    <property type="entry name" value="HEAT SHOCK PROTEIN HSLJ"/>
    <property type="match status" value="1"/>
</dbReference>
<evidence type="ECO:0000313" key="2">
    <source>
        <dbReference type="EMBL" id="MVN74841.1"/>
    </source>
</evidence>
<protein>
    <submittedName>
        <fullName evidence="2">META domain-containing protein</fullName>
    </submittedName>
</protein>
<organism evidence="2 3">
    <name type="scientific">Hymenobacter ginkgonis</name>
    <dbReference type="NCBI Taxonomy" id="2682976"/>
    <lineage>
        <taxon>Bacteria</taxon>
        <taxon>Pseudomonadati</taxon>
        <taxon>Bacteroidota</taxon>
        <taxon>Cytophagia</taxon>
        <taxon>Cytophagales</taxon>
        <taxon>Hymenobacteraceae</taxon>
        <taxon>Hymenobacter</taxon>
    </lineage>
</organism>
<dbReference type="InterPro" id="IPR038670">
    <property type="entry name" value="HslJ-like_sf"/>
</dbReference>
<evidence type="ECO:0000313" key="3">
    <source>
        <dbReference type="Proteomes" id="UP000441336"/>
    </source>
</evidence>
<proteinExistence type="predicted"/>
<dbReference type="PANTHER" id="PTHR35535:SF2">
    <property type="entry name" value="DUF306 DOMAIN-CONTAINING PROTEIN"/>
    <property type="match status" value="1"/>
</dbReference>
<dbReference type="AlphaFoldDB" id="A0A7K1T9L3"/>
<comment type="caution">
    <text evidence="2">The sequence shown here is derived from an EMBL/GenBank/DDBJ whole genome shotgun (WGS) entry which is preliminary data.</text>
</comment>
<dbReference type="RefSeq" id="WP_157561622.1">
    <property type="nucleotide sequence ID" value="NZ_WQKZ01000001.1"/>
</dbReference>
<feature type="domain" description="DUF306" evidence="1">
    <location>
        <begin position="38"/>
        <end position="142"/>
    </location>
</feature>
<dbReference type="PROSITE" id="PS51257">
    <property type="entry name" value="PROKAR_LIPOPROTEIN"/>
    <property type="match status" value="1"/>
</dbReference>
<gene>
    <name evidence="2" type="ORF">GO988_00725</name>
</gene>
<name>A0A7K1T9L3_9BACT</name>
<dbReference type="InterPro" id="IPR053147">
    <property type="entry name" value="Hsp_HslJ-like"/>
</dbReference>
<dbReference type="Pfam" id="PF03724">
    <property type="entry name" value="META"/>
    <property type="match status" value="1"/>
</dbReference>